<gene>
    <name evidence="3" type="ORF">QQM35_03575</name>
</gene>
<reference evidence="3 4" key="1">
    <citation type="journal article" date="2024" name="Pathogens">
        <title>Staphylococcus hsinchuensis sp. nov., Isolated from Soymilk.</title>
        <authorList>
            <person name="Wang Y.T."/>
            <person name="Lin Y.C."/>
            <person name="Hsieh Y.H."/>
            <person name="Lin Y.T."/>
            <person name="Hamada M."/>
            <person name="Chen C.C."/>
            <person name="Liou J.S."/>
            <person name="Lee A.Y."/>
            <person name="Zhang W.L."/>
            <person name="Chen Y.T."/>
            <person name="Huang C.H."/>
        </authorList>
    </citation>
    <scope>NUCLEOTIDE SEQUENCE [LARGE SCALE GENOMIC DNA]</scope>
    <source>
        <strain evidence="3 4">H164</strain>
    </source>
</reference>
<dbReference type="InterPro" id="IPR002053">
    <property type="entry name" value="Glyco_hydro_25"/>
</dbReference>
<evidence type="ECO:0000313" key="3">
    <source>
        <dbReference type="EMBL" id="XAF71204.1"/>
    </source>
</evidence>
<dbReference type="RefSeq" id="WP_251521364.1">
    <property type="nucleotide sequence ID" value="NZ_CP128355.1"/>
</dbReference>
<dbReference type="PANTHER" id="PTHR34135:SF1">
    <property type="entry name" value="GLYCOSYL HYDROLASE FAMILY 25"/>
    <property type="match status" value="1"/>
</dbReference>
<comment type="similarity">
    <text evidence="1">Belongs to the glycosyl hydrolase 25 family.</text>
</comment>
<dbReference type="Pfam" id="PF01183">
    <property type="entry name" value="Glyco_hydro_25"/>
    <property type="match status" value="1"/>
</dbReference>
<dbReference type="Gene3D" id="3.20.20.80">
    <property type="entry name" value="Glycosidases"/>
    <property type="match status" value="1"/>
</dbReference>
<feature type="signal peptide" evidence="2">
    <location>
        <begin position="1"/>
        <end position="27"/>
    </location>
</feature>
<dbReference type="EMBL" id="CP128355">
    <property type="protein sequence ID" value="XAF71204.1"/>
    <property type="molecule type" value="Genomic_DNA"/>
</dbReference>
<keyword evidence="4" id="KW-1185">Reference proteome</keyword>
<accession>A0ABZ3EFQ1</accession>
<sequence>MVSTFKKSLVSMSVLFISSLTIHNANAAEESTSEKGTMGYGYQQYVKKHPEAKTKSPQLKSEAGTTANGDRVLDISEWQGQLTAQQVKELKENYDFIIIRAQYGSAKVDAALAHNSALLDQYGMKFGVYSYSMYTNPQDARNEARILYNRAPKASFYVNDFEQNNVTSGGVNESTSAWYDEMKGLAGDKKVLLYSYENFMRQNLTQTVSDYDGFWLANYNPDRPTREHVLWQYTSKYHSPELNQDVDANYTGPNVNTDWFTS</sequence>
<protein>
    <submittedName>
        <fullName evidence="3">GH25 family lysozyme</fullName>
    </submittedName>
</protein>
<evidence type="ECO:0000256" key="1">
    <source>
        <dbReference type="ARBA" id="ARBA00010646"/>
    </source>
</evidence>
<dbReference type="SUPFAM" id="SSF51445">
    <property type="entry name" value="(Trans)glycosidases"/>
    <property type="match status" value="1"/>
</dbReference>
<dbReference type="PROSITE" id="PS51904">
    <property type="entry name" value="GLYCOSYL_HYDROL_F25_2"/>
    <property type="match status" value="1"/>
</dbReference>
<dbReference type="InterPro" id="IPR017853">
    <property type="entry name" value="GH"/>
</dbReference>
<keyword evidence="2" id="KW-0732">Signal</keyword>
<evidence type="ECO:0000256" key="2">
    <source>
        <dbReference type="SAM" id="SignalP"/>
    </source>
</evidence>
<feature type="chain" id="PRO_5046213631" evidence="2">
    <location>
        <begin position="28"/>
        <end position="262"/>
    </location>
</feature>
<dbReference type="Proteomes" id="UP001436297">
    <property type="component" value="Chromosome"/>
</dbReference>
<name>A0ABZ3EFQ1_9STAP</name>
<organism evidence="3 4">
    <name type="scientific">Staphylococcus hsinchuensis</name>
    <dbReference type="NCBI Taxonomy" id="3051183"/>
    <lineage>
        <taxon>Bacteria</taxon>
        <taxon>Bacillati</taxon>
        <taxon>Bacillota</taxon>
        <taxon>Bacilli</taxon>
        <taxon>Bacillales</taxon>
        <taxon>Staphylococcaceae</taxon>
        <taxon>Staphylococcus</taxon>
    </lineage>
</organism>
<proteinExistence type="inferred from homology"/>
<dbReference type="PANTHER" id="PTHR34135">
    <property type="entry name" value="LYSOZYME"/>
    <property type="match status" value="1"/>
</dbReference>
<evidence type="ECO:0000313" key="4">
    <source>
        <dbReference type="Proteomes" id="UP001436297"/>
    </source>
</evidence>